<feature type="domain" description="RNA polymerase sigma-70 region 2" evidence="7">
    <location>
        <begin position="21"/>
        <end position="88"/>
    </location>
</feature>
<feature type="domain" description="RNA polymerase sigma factor 70 region 4 type 2" evidence="8">
    <location>
        <begin position="125"/>
        <end position="173"/>
    </location>
</feature>
<evidence type="ECO:0000256" key="5">
    <source>
        <dbReference type="ARBA" id="ARBA00023163"/>
    </source>
</evidence>
<evidence type="ECO:0000256" key="6">
    <source>
        <dbReference type="SAM" id="MobiDB-lite"/>
    </source>
</evidence>
<comment type="caution">
    <text evidence="9">The sequence shown here is derived from an EMBL/GenBank/DDBJ whole genome shotgun (WGS) entry which is preliminary data.</text>
</comment>
<evidence type="ECO:0000256" key="4">
    <source>
        <dbReference type="ARBA" id="ARBA00023125"/>
    </source>
</evidence>
<proteinExistence type="inferred from homology"/>
<evidence type="ECO:0000259" key="7">
    <source>
        <dbReference type="Pfam" id="PF04542"/>
    </source>
</evidence>
<dbReference type="InterPro" id="IPR014284">
    <property type="entry name" value="RNA_pol_sigma-70_dom"/>
</dbReference>
<keyword evidence="4" id="KW-0238">DNA-binding</keyword>
<dbReference type="RefSeq" id="WP_344464630.1">
    <property type="nucleotide sequence ID" value="NZ_BAAANT010000013.1"/>
</dbReference>
<dbReference type="InterPro" id="IPR007627">
    <property type="entry name" value="RNA_pol_sigma70_r2"/>
</dbReference>
<evidence type="ECO:0000259" key="8">
    <source>
        <dbReference type="Pfam" id="PF08281"/>
    </source>
</evidence>
<evidence type="ECO:0000313" key="10">
    <source>
        <dbReference type="Proteomes" id="UP001422759"/>
    </source>
</evidence>
<dbReference type="InterPro" id="IPR013325">
    <property type="entry name" value="RNA_pol_sigma_r2"/>
</dbReference>
<dbReference type="InterPro" id="IPR036388">
    <property type="entry name" value="WH-like_DNA-bd_sf"/>
</dbReference>
<evidence type="ECO:0000313" key="9">
    <source>
        <dbReference type="EMBL" id="GAA2142713.1"/>
    </source>
</evidence>
<dbReference type="Proteomes" id="UP001422759">
    <property type="component" value="Unassembled WGS sequence"/>
</dbReference>
<organism evidence="9 10">
    <name type="scientific">Kitasatospora kazusensis</name>
    <dbReference type="NCBI Taxonomy" id="407974"/>
    <lineage>
        <taxon>Bacteria</taxon>
        <taxon>Bacillati</taxon>
        <taxon>Actinomycetota</taxon>
        <taxon>Actinomycetes</taxon>
        <taxon>Kitasatosporales</taxon>
        <taxon>Streptomycetaceae</taxon>
        <taxon>Kitasatospora</taxon>
    </lineage>
</organism>
<dbReference type="InterPro" id="IPR013324">
    <property type="entry name" value="RNA_pol_sigma_r3/r4-like"/>
</dbReference>
<accession>A0ABN2ZIH5</accession>
<dbReference type="SUPFAM" id="SSF88946">
    <property type="entry name" value="Sigma2 domain of RNA polymerase sigma factors"/>
    <property type="match status" value="1"/>
</dbReference>
<protein>
    <submittedName>
        <fullName evidence="9">Sigma-70 family RNA polymerase sigma factor</fullName>
    </submittedName>
</protein>
<dbReference type="EMBL" id="BAAANT010000013">
    <property type="protein sequence ID" value="GAA2142713.1"/>
    <property type="molecule type" value="Genomic_DNA"/>
</dbReference>
<dbReference type="Gene3D" id="1.10.10.10">
    <property type="entry name" value="Winged helix-like DNA-binding domain superfamily/Winged helix DNA-binding domain"/>
    <property type="match status" value="1"/>
</dbReference>
<dbReference type="PANTHER" id="PTHR43133">
    <property type="entry name" value="RNA POLYMERASE ECF-TYPE SIGMA FACTO"/>
    <property type="match status" value="1"/>
</dbReference>
<keyword evidence="3" id="KW-0731">Sigma factor</keyword>
<keyword evidence="10" id="KW-1185">Reference proteome</keyword>
<dbReference type="PANTHER" id="PTHR43133:SF8">
    <property type="entry name" value="RNA POLYMERASE SIGMA FACTOR HI_1459-RELATED"/>
    <property type="match status" value="1"/>
</dbReference>
<dbReference type="Pfam" id="PF04542">
    <property type="entry name" value="Sigma70_r2"/>
    <property type="match status" value="1"/>
</dbReference>
<evidence type="ECO:0000256" key="3">
    <source>
        <dbReference type="ARBA" id="ARBA00023082"/>
    </source>
</evidence>
<keyword evidence="2" id="KW-0805">Transcription regulation</keyword>
<reference evidence="9 10" key="1">
    <citation type="journal article" date="2019" name="Int. J. Syst. Evol. Microbiol.">
        <title>The Global Catalogue of Microorganisms (GCM) 10K type strain sequencing project: providing services to taxonomists for standard genome sequencing and annotation.</title>
        <authorList>
            <consortium name="The Broad Institute Genomics Platform"/>
            <consortium name="The Broad Institute Genome Sequencing Center for Infectious Disease"/>
            <person name="Wu L."/>
            <person name="Ma J."/>
        </authorList>
    </citation>
    <scope>NUCLEOTIDE SEQUENCE [LARGE SCALE GENOMIC DNA]</scope>
    <source>
        <strain evidence="9 10">JCM 14560</strain>
    </source>
</reference>
<dbReference type="InterPro" id="IPR013249">
    <property type="entry name" value="RNA_pol_sigma70_r4_t2"/>
</dbReference>
<name>A0ABN2ZIH5_9ACTN</name>
<keyword evidence="5" id="KW-0804">Transcription</keyword>
<dbReference type="Pfam" id="PF08281">
    <property type="entry name" value="Sigma70_r4_2"/>
    <property type="match status" value="1"/>
</dbReference>
<dbReference type="InterPro" id="IPR039425">
    <property type="entry name" value="RNA_pol_sigma-70-like"/>
</dbReference>
<gene>
    <name evidence="9" type="ORF">GCM10009760_28160</name>
</gene>
<sequence>MPAEHPIAPPSRDPAEFAEFYRQQFDTVLGFVTRRTDSVHLAADLTADIFLTALEQADSYDARRGAPVAWLYGISRNVLAAHFRGNVRELNAVARIAGRRMLDDQDVTAIEGRIDAARAARGLAARHAALSEPLRAVLDLVAVDGLAVREAAKALGISSATARVRLHRARKALREAVPQAGTTSTTNTTTTTSVNTLLEAAS</sequence>
<feature type="region of interest" description="Disordered" evidence="6">
    <location>
        <begin position="177"/>
        <end position="202"/>
    </location>
</feature>
<dbReference type="CDD" id="cd06171">
    <property type="entry name" value="Sigma70_r4"/>
    <property type="match status" value="1"/>
</dbReference>
<comment type="similarity">
    <text evidence="1">Belongs to the sigma-70 factor family. ECF subfamily.</text>
</comment>
<dbReference type="NCBIfam" id="TIGR02937">
    <property type="entry name" value="sigma70-ECF"/>
    <property type="match status" value="1"/>
</dbReference>
<dbReference type="Gene3D" id="1.10.1740.10">
    <property type="match status" value="1"/>
</dbReference>
<feature type="compositionally biased region" description="Low complexity" evidence="6">
    <location>
        <begin position="182"/>
        <end position="196"/>
    </location>
</feature>
<evidence type="ECO:0000256" key="2">
    <source>
        <dbReference type="ARBA" id="ARBA00023015"/>
    </source>
</evidence>
<dbReference type="SUPFAM" id="SSF88659">
    <property type="entry name" value="Sigma3 and sigma4 domains of RNA polymerase sigma factors"/>
    <property type="match status" value="1"/>
</dbReference>
<evidence type="ECO:0000256" key="1">
    <source>
        <dbReference type="ARBA" id="ARBA00010641"/>
    </source>
</evidence>